<gene>
    <name evidence="1" type="ORF">EYF80_040944</name>
</gene>
<protein>
    <submittedName>
        <fullName evidence="1">Uncharacterized protein</fullName>
    </submittedName>
</protein>
<accession>A0A4Z2G5M1</accession>
<dbReference type="Proteomes" id="UP000314294">
    <property type="component" value="Unassembled WGS sequence"/>
</dbReference>
<evidence type="ECO:0000313" key="1">
    <source>
        <dbReference type="EMBL" id="TNN48868.1"/>
    </source>
</evidence>
<evidence type="ECO:0000313" key="2">
    <source>
        <dbReference type="Proteomes" id="UP000314294"/>
    </source>
</evidence>
<reference evidence="1 2" key="1">
    <citation type="submission" date="2019-03" db="EMBL/GenBank/DDBJ databases">
        <title>First draft genome of Liparis tanakae, snailfish: a comprehensive survey of snailfish specific genes.</title>
        <authorList>
            <person name="Kim W."/>
            <person name="Song I."/>
            <person name="Jeong J.-H."/>
            <person name="Kim D."/>
            <person name="Kim S."/>
            <person name="Ryu S."/>
            <person name="Song J.Y."/>
            <person name="Lee S.K."/>
        </authorList>
    </citation>
    <scope>NUCLEOTIDE SEQUENCE [LARGE SCALE GENOMIC DNA]</scope>
    <source>
        <tissue evidence="1">Muscle</tissue>
    </source>
</reference>
<dbReference type="AlphaFoldDB" id="A0A4Z2G5M1"/>
<proteinExistence type="predicted"/>
<keyword evidence="2" id="KW-1185">Reference proteome</keyword>
<organism evidence="1 2">
    <name type="scientific">Liparis tanakae</name>
    <name type="common">Tanaka's snailfish</name>
    <dbReference type="NCBI Taxonomy" id="230148"/>
    <lineage>
        <taxon>Eukaryota</taxon>
        <taxon>Metazoa</taxon>
        <taxon>Chordata</taxon>
        <taxon>Craniata</taxon>
        <taxon>Vertebrata</taxon>
        <taxon>Euteleostomi</taxon>
        <taxon>Actinopterygii</taxon>
        <taxon>Neopterygii</taxon>
        <taxon>Teleostei</taxon>
        <taxon>Neoteleostei</taxon>
        <taxon>Acanthomorphata</taxon>
        <taxon>Eupercaria</taxon>
        <taxon>Perciformes</taxon>
        <taxon>Cottioidei</taxon>
        <taxon>Cottales</taxon>
        <taxon>Liparidae</taxon>
        <taxon>Liparis</taxon>
    </lineage>
</organism>
<name>A0A4Z2G5M1_9TELE</name>
<sequence>MSTGSLRVRSSCSVIVAIRLEVVPRPPSYLHVSRGLLQETSFQQLLSGQRGGLRFIRRPAAWTLCQVILGLHMDDITTRPH</sequence>
<comment type="caution">
    <text evidence="1">The sequence shown here is derived from an EMBL/GenBank/DDBJ whole genome shotgun (WGS) entry which is preliminary data.</text>
</comment>
<dbReference type="EMBL" id="SRLO01000679">
    <property type="protein sequence ID" value="TNN48868.1"/>
    <property type="molecule type" value="Genomic_DNA"/>
</dbReference>